<evidence type="ECO:0000259" key="2">
    <source>
        <dbReference type="SMART" id="SM00245"/>
    </source>
</evidence>
<accession>J0NRQ3</accession>
<feature type="compositionally biased region" description="Low complexity" evidence="1">
    <location>
        <begin position="295"/>
        <end position="305"/>
    </location>
</feature>
<dbReference type="PATRIC" id="fig|1125718.3.peg.195"/>
<reference evidence="3 4" key="1">
    <citation type="submission" date="2012-05" db="EMBL/GenBank/DDBJ databases">
        <authorList>
            <person name="Harkins D.M."/>
            <person name="Madupu R."/>
            <person name="Durkin A.S."/>
            <person name="Torralba M."/>
            <person name="Methe B."/>
            <person name="Sutton G.G."/>
            <person name="Nelson K.E."/>
        </authorList>
    </citation>
    <scope>NUCLEOTIDE SEQUENCE [LARGE SCALE GENOMIC DNA]</scope>
    <source>
        <strain evidence="3 4">F0489</strain>
    </source>
</reference>
<evidence type="ECO:0000313" key="3">
    <source>
        <dbReference type="EMBL" id="EJF47512.1"/>
    </source>
</evidence>
<dbReference type="PANTHER" id="PTHR32060:SF30">
    <property type="entry name" value="CARBOXY-TERMINAL PROCESSING PROTEASE CTPA"/>
    <property type="match status" value="1"/>
</dbReference>
<dbReference type="eggNOG" id="COG0793">
    <property type="taxonomic scope" value="Bacteria"/>
</dbReference>
<sequence length="311" mass="31866">MVVSALVVVGTAGGTWLVHSIGPAFGIWWPAPSPQSYGSAVLGLMDSGLHATGQEWQTARADAAGRIEKATTHDEVDDILADAIKVAGGKHSFIMDAADLQDSIDSYTAPTSSMDGCVLTVTVPAFMGTAEQGTDYATTLADALGAEGVCAVVVDLRDNDGGDMGPMLAGLSPLLPDGVVTSFVSQGSTNDVTLKDGAIKGGGTPTSVGQRDKLDAPVAVLTSQTTASSGEQALLAFRGLDRTRVFGQATAGYASVNQSFPLYTGRTMVLTTGTSQARTGEQFGEEPIAPDVETPPEQAPAAAAEWLDSQS</sequence>
<protein>
    <submittedName>
        <fullName evidence="3">Peptidase, S41 family</fullName>
    </submittedName>
</protein>
<proteinExistence type="predicted"/>
<feature type="region of interest" description="Disordered" evidence="1">
    <location>
        <begin position="275"/>
        <end position="311"/>
    </location>
</feature>
<dbReference type="InterPro" id="IPR029045">
    <property type="entry name" value="ClpP/crotonase-like_dom_sf"/>
</dbReference>
<dbReference type="GO" id="GO:0004175">
    <property type="term" value="F:endopeptidase activity"/>
    <property type="evidence" value="ECO:0007669"/>
    <property type="project" value="TreeGrafter"/>
</dbReference>
<gene>
    <name evidence="3" type="ORF">HMPREF1318_2581</name>
</gene>
<dbReference type="OrthoDB" id="7314861at2"/>
<dbReference type="GO" id="GO:0007165">
    <property type="term" value="P:signal transduction"/>
    <property type="evidence" value="ECO:0007669"/>
    <property type="project" value="TreeGrafter"/>
</dbReference>
<dbReference type="PANTHER" id="PTHR32060">
    <property type="entry name" value="TAIL-SPECIFIC PROTEASE"/>
    <property type="match status" value="1"/>
</dbReference>
<dbReference type="GO" id="GO:0006508">
    <property type="term" value="P:proteolysis"/>
    <property type="evidence" value="ECO:0007669"/>
    <property type="project" value="InterPro"/>
</dbReference>
<dbReference type="EMBL" id="AKFT01000010">
    <property type="protein sequence ID" value="EJF47512.1"/>
    <property type="molecule type" value="Genomic_DNA"/>
</dbReference>
<dbReference type="GO" id="GO:0008236">
    <property type="term" value="F:serine-type peptidase activity"/>
    <property type="evidence" value="ECO:0007669"/>
    <property type="project" value="InterPro"/>
</dbReference>
<evidence type="ECO:0000313" key="4">
    <source>
        <dbReference type="Proteomes" id="UP000002941"/>
    </source>
</evidence>
<dbReference type="InterPro" id="IPR005151">
    <property type="entry name" value="Tail-specific_protease"/>
</dbReference>
<dbReference type="SMART" id="SM00245">
    <property type="entry name" value="TSPc"/>
    <property type="match status" value="1"/>
</dbReference>
<comment type="caution">
    <text evidence="3">The sequence shown here is derived from an EMBL/GenBank/DDBJ whole genome shotgun (WGS) entry which is preliminary data.</text>
</comment>
<name>J0NRQ3_9ACTO</name>
<dbReference type="Pfam" id="PF03572">
    <property type="entry name" value="Peptidase_S41"/>
    <property type="match status" value="1"/>
</dbReference>
<evidence type="ECO:0000256" key="1">
    <source>
        <dbReference type="SAM" id="MobiDB-lite"/>
    </source>
</evidence>
<dbReference type="AlphaFoldDB" id="J0NRQ3"/>
<feature type="domain" description="Tail specific protease" evidence="2">
    <location>
        <begin position="88"/>
        <end position="295"/>
    </location>
</feature>
<organism evidence="3 4">
    <name type="scientific">Actinomyces massiliensis F0489</name>
    <dbReference type="NCBI Taxonomy" id="1125718"/>
    <lineage>
        <taxon>Bacteria</taxon>
        <taxon>Bacillati</taxon>
        <taxon>Actinomycetota</taxon>
        <taxon>Actinomycetes</taxon>
        <taxon>Actinomycetales</taxon>
        <taxon>Actinomycetaceae</taxon>
        <taxon>Actinomyces</taxon>
    </lineage>
</organism>
<dbReference type="GO" id="GO:0030288">
    <property type="term" value="C:outer membrane-bounded periplasmic space"/>
    <property type="evidence" value="ECO:0007669"/>
    <property type="project" value="TreeGrafter"/>
</dbReference>
<keyword evidence="4" id="KW-1185">Reference proteome</keyword>
<dbReference type="SUPFAM" id="SSF52096">
    <property type="entry name" value="ClpP/crotonase"/>
    <property type="match status" value="1"/>
</dbReference>
<dbReference type="Gene3D" id="3.90.226.10">
    <property type="entry name" value="2-enoyl-CoA Hydratase, Chain A, domain 1"/>
    <property type="match status" value="1"/>
</dbReference>
<dbReference type="Proteomes" id="UP000002941">
    <property type="component" value="Unassembled WGS sequence"/>
</dbReference>